<dbReference type="EMBL" id="LNQN01000001">
    <property type="protein sequence ID" value="KSU84673.1"/>
    <property type="molecule type" value="Genomic_DNA"/>
</dbReference>
<comment type="caution">
    <text evidence="1">The sequence shown here is derived from an EMBL/GenBank/DDBJ whole genome shotgun (WGS) entry which is preliminary data.</text>
</comment>
<evidence type="ECO:0008006" key="3">
    <source>
        <dbReference type="Google" id="ProtNLM"/>
    </source>
</evidence>
<dbReference type="AlphaFoldDB" id="A0A0V8JCL5"/>
<dbReference type="Proteomes" id="UP000054099">
    <property type="component" value="Unassembled WGS sequence"/>
</dbReference>
<dbReference type="RefSeq" id="WP_061968580.1">
    <property type="nucleotide sequence ID" value="NZ_FMAV01000001.1"/>
</dbReference>
<name>A0A0V8JCL5_9BACL</name>
<dbReference type="OrthoDB" id="2691866at2"/>
<accession>A0A0V8JCL5</accession>
<protein>
    <recommendedName>
        <fullName evidence="3">Threonine dehydratase</fullName>
    </recommendedName>
</protein>
<reference evidence="1 2" key="1">
    <citation type="journal article" date="2014" name="Antonie Van Leeuwenhoek">
        <title>Fictibacillus enclensis sp. nov., isolated from marine sediment.</title>
        <authorList>
            <person name="Dastager S.G."/>
            <person name="Mawlankar R."/>
            <person name="Srinivasan K."/>
            <person name="Tang S.K."/>
            <person name="Lee J.C."/>
            <person name="Ramana V.V."/>
            <person name="Shouche Y.S."/>
        </authorList>
    </citation>
    <scope>NUCLEOTIDE SEQUENCE [LARGE SCALE GENOMIC DNA]</scope>
    <source>
        <strain evidence="1 2">NIO-1003</strain>
    </source>
</reference>
<organism evidence="1 2">
    <name type="scientific">Fictibacillus enclensis</name>
    <dbReference type="NCBI Taxonomy" id="1017270"/>
    <lineage>
        <taxon>Bacteria</taxon>
        <taxon>Bacillati</taxon>
        <taxon>Bacillota</taxon>
        <taxon>Bacilli</taxon>
        <taxon>Bacillales</taxon>
        <taxon>Fictibacillaceae</taxon>
        <taxon>Fictibacillus</taxon>
    </lineage>
</organism>
<keyword evidence="2" id="KW-1185">Reference proteome</keyword>
<evidence type="ECO:0000313" key="2">
    <source>
        <dbReference type="Proteomes" id="UP000054099"/>
    </source>
</evidence>
<proteinExistence type="predicted"/>
<gene>
    <name evidence="1" type="ORF">AS030_03820</name>
</gene>
<sequence length="80" mass="9188">MEYSLYKKDGAFPCDVTIDVDNNIYTVRDSDTTGQIFQSAPEVASWIKQNWAPDQFEKPDDYYDLVNTLESSLQEDELGI</sequence>
<evidence type="ECO:0000313" key="1">
    <source>
        <dbReference type="EMBL" id="KSU84673.1"/>
    </source>
</evidence>